<evidence type="ECO:0000313" key="2">
    <source>
        <dbReference type="Proteomes" id="UP000004995"/>
    </source>
</evidence>
<keyword evidence="2" id="KW-1185">Reference proteome</keyword>
<dbReference type="Proteomes" id="UP000004995">
    <property type="component" value="Unassembled WGS sequence"/>
</dbReference>
<dbReference type="InParanoid" id="K3XU39"/>
<dbReference type="HOGENOM" id="CLU_3053984_0_0_1"/>
<sequence>MFITMHEFQCVHDANVGGRHPRWSLQLASCSTCQNKLSSCSSAHLHVLLVSPLC</sequence>
<organism evidence="1 2">
    <name type="scientific">Setaria italica</name>
    <name type="common">Foxtail millet</name>
    <name type="synonym">Panicum italicum</name>
    <dbReference type="NCBI Taxonomy" id="4555"/>
    <lineage>
        <taxon>Eukaryota</taxon>
        <taxon>Viridiplantae</taxon>
        <taxon>Streptophyta</taxon>
        <taxon>Embryophyta</taxon>
        <taxon>Tracheophyta</taxon>
        <taxon>Spermatophyta</taxon>
        <taxon>Magnoliopsida</taxon>
        <taxon>Liliopsida</taxon>
        <taxon>Poales</taxon>
        <taxon>Poaceae</taxon>
        <taxon>PACMAD clade</taxon>
        <taxon>Panicoideae</taxon>
        <taxon>Panicodae</taxon>
        <taxon>Paniceae</taxon>
        <taxon>Cenchrinae</taxon>
        <taxon>Setaria</taxon>
    </lineage>
</organism>
<evidence type="ECO:0000313" key="1">
    <source>
        <dbReference type="EnsemblPlants" id="KQL04051"/>
    </source>
</evidence>
<protein>
    <submittedName>
        <fullName evidence="1">Uncharacterized protein</fullName>
    </submittedName>
</protein>
<reference evidence="1" key="2">
    <citation type="submission" date="2018-08" db="UniProtKB">
        <authorList>
            <consortium name="EnsemblPlants"/>
        </authorList>
    </citation>
    <scope>IDENTIFICATION</scope>
    <source>
        <strain evidence="1">Yugu1</strain>
    </source>
</reference>
<proteinExistence type="predicted"/>
<accession>K3XU39</accession>
<dbReference type="AlphaFoldDB" id="K3XU39"/>
<dbReference type="EMBL" id="AGNK02002815">
    <property type="status" value="NOT_ANNOTATED_CDS"/>
    <property type="molecule type" value="Genomic_DNA"/>
</dbReference>
<name>K3XU39_SETIT</name>
<dbReference type="Gramene" id="KQL04051">
    <property type="protein sequence ID" value="KQL04051"/>
    <property type="gene ID" value="SETIT_005446mg"/>
</dbReference>
<dbReference type="EnsemblPlants" id="KQL04051">
    <property type="protein sequence ID" value="KQL04051"/>
    <property type="gene ID" value="SETIT_005446mg"/>
</dbReference>
<reference evidence="2" key="1">
    <citation type="journal article" date="2012" name="Nat. Biotechnol.">
        <title>Reference genome sequence of the model plant Setaria.</title>
        <authorList>
            <person name="Bennetzen J.L."/>
            <person name="Schmutz J."/>
            <person name="Wang H."/>
            <person name="Percifield R."/>
            <person name="Hawkins J."/>
            <person name="Pontaroli A.C."/>
            <person name="Estep M."/>
            <person name="Feng L."/>
            <person name="Vaughn J.N."/>
            <person name="Grimwood J."/>
            <person name="Jenkins J."/>
            <person name="Barry K."/>
            <person name="Lindquist E."/>
            <person name="Hellsten U."/>
            <person name="Deshpande S."/>
            <person name="Wang X."/>
            <person name="Wu X."/>
            <person name="Mitros T."/>
            <person name="Triplett J."/>
            <person name="Yang X."/>
            <person name="Ye C.Y."/>
            <person name="Mauro-Herrera M."/>
            <person name="Wang L."/>
            <person name="Li P."/>
            <person name="Sharma M."/>
            <person name="Sharma R."/>
            <person name="Ronald P.C."/>
            <person name="Panaud O."/>
            <person name="Kellogg E.A."/>
            <person name="Brutnell T.P."/>
            <person name="Doust A.N."/>
            <person name="Tuskan G.A."/>
            <person name="Rokhsar D."/>
            <person name="Devos K.M."/>
        </authorList>
    </citation>
    <scope>NUCLEOTIDE SEQUENCE [LARGE SCALE GENOMIC DNA]</scope>
    <source>
        <strain evidence="2">cv. Yugu1</strain>
    </source>
</reference>